<accession>A0ACB8NZD4</accession>
<evidence type="ECO:0000313" key="2">
    <source>
        <dbReference type="Proteomes" id="UP000829398"/>
    </source>
</evidence>
<proteinExistence type="predicted"/>
<organism evidence="1 2">
    <name type="scientific">Citrus sinensis</name>
    <name type="common">Sweet orange</name>
    <name type="synonym">Citrus aurantium var. sinensis</name>
    <dbReference type="NCBI Taxonomy" id="2711"/>
    <lineage>
        <taxon>Eukaryota</taxon>
        <taxon>Viridiplantae</taxon>
        <taxon>Streptophyta</taxon>
        <taxon>Embryophyta</taxon>
        <taxon>Tracheophyta</taxon>
        <taxon>Spermatophyta</taxon>
        <taxon>Magnoliopsida</taxon>
        <taxon>eudicotyledons</taxon>
        <taxon>Gunneridae</taxon>
        <taxon>Pentapetalae</taxon>
        <taxon>rosids</taxon>
        <taxon>malvids</taxon>
        <taxon>Sapindales</taxon>
        <taxon>Rutaceae</taxon>
        <taxon>Aurantioideae</taxon>
        <taxon>Citrus</taxon>
    </lineage>
</organism>
<comment type="caution">
    <text evidence="1">The sequence shown here is derived from an EMBL/GenBank/DDBJ whole genome shotgun (WGS) entry which is preliminary data.</text>
</comment>
<dbReference type="Proteomes" id="UP000829398">
    <property type="component" value="Chromosome 1"/>
</dbReference>
<gene>
    <name evidence="1" type="ORF">KPL71_001802</name>
</gene>
<sequence length="653" mass="74134">MADPVGMVFKRDREGFLDYFADWPAKELLDYRTVNGDSAIHIAAAMEDPQLIKKFLERLTLETGVEALKQTDAFGNNGLHEAAVVENYDRAAALGKTKLLQILTEQVGVLRCHFRRDYDDNTILHMAVLGQHFETAIWLLDRDSSLADKRATLKSDELSSTSRKPPKSDEHIGFTCLELLALMPTAFTGADDMKKKASLFNPRTWIYYLAPVILSCLRTYLDDDCNYKEDLETDKIDNRMGHAKKRRGSRIMKKIWKKMKMREHALALVKMLVKLELEKKAETREQEISTSSTNPTTISLGLGKGDDLVGKKLVDYSAKELVEALTIKDHTDKAVYDHRKAPATDRTLLFAASNGIRDILEEILRQNPQAMLSTVNQKGQTILHVAVRRRRHDIFQFIVEKMPLYVPKWAARIDENGYTILHHVADMKHYEYGIRPGPVYQFQEELQWFECVKDIAPSHYTMHRDTRKNMTAGDLFNRTHEDQLKKAQDWIKETSESCSILSILIATFVFAAAYTVPGGNNDKGFPNFLDSPMFYLFTITDVASLSLSLSSAVMFLSILTSPRESSDFLDHLPRKLKIGFMLLFLSVLASMITFSASILLVARLGERWTVALYAAAILPVILLALIALPLYGNFEKGLNHYLGLSKERKKNVN</sequence>
<dbReference type="EMBL" id="CM039170">
    <property type="protein sequence ID" value="KAH9803521.1"/>
    <property type="molecule type" value="Genomic_DNA"/>
</dbReference>
<evidence type="ECO:0000313" key="1">
    <source>
        <dbReference type="EMBL" id="KAH9803521.1"/>
    </source>
</evidence>
<name>A0ACB8NZD4_CITSI</name>
<reference evidence="2" key="1">
    <citation type="journal article" date="2023" name="Hortic. Res.">
        <title>A chromosome-level phased genome enabling allele-level studies in sweet orange: a case study on citrus Huanglongbing tolerance.</title>
        <authorList>
            <person name="Wu B."/>
            <person name="Yu Q."/>
            <person name="Deng Z."/>
            <person name="Duan Y."/>
            <person name="Luo F."/>
            <person name="Gmitter F. Jr."/>
        </authorList>
    </citation>
    <scope>NUCLEOTIDE SEQUENCE [LARGE SCALE GENOMIC DNA]</scope>
    <source>
        <strain evidence="2">cv. Valencia</strain>
    </source>
</reference>
<protein>
    <submittedName>
        <fullName evidence="1">PGG domain-containing protein</fullName>
    </submittedName>
</protein>
<keyword evidence="2" id="KW-1185">Reference proteome</keyword>